<gene>
    <name evidence="2" type="ORF">C9I94_05085</name>
</gene>
<keyword evidence="1" id="KW-0732">Signal</keyword>
<keyword evidence="3" id="KW-1185">Reference proteome</keyword>
<dbReference type="EMBL" id="PYLZ01000002">
    <property type="protein sequence ID" value="PSW25939.1"/>
    <property type="molecule type" value="Genomic_DNA"/>
</dbReference>
<evidence type="ECO:0000256" key="1">
    <source>
        <dbReference type="SAM" id="SignalP"/>
    </source>
</evidence>
<organism evidence="2 3">
    <name type="scientific">Photobacterium swingsii</name>
    <dbReference type="NCBI Taxonomy" id="680026"/>
    <lineage>
        <taxon>Bacteria</taxon>
        <taxon>Pseudomonadati</taxon>
        <taxon>Pseudomonadota</taxon>
        <taxon>Gammaproteobacteria</taxon>
        <taxon>Vibrionales</taxon>
        <taxon>Vibrionaceae</taxon>
        <taxon>Photobacterium</taxon>
    </lineage>
</organism>
<dbReference type="STRING" id="680026.AB733_21670"/>
<feature type="signal peptide" evidence="1">
    <location>
        <begin position="1"/>
        <end position="26"/>
    </location>
</feature>
<dbReference type="SUPFAM" id="SSF82171">
    <property type="entry name" value="DPP6 N-terminal domain-like"/>
    <property type="match status" value="1"/>
</dbReference>
<dbReference type="OrthoDB" id="33879at2"/>
<feature type="chain" id="PRO_5030008990" evidence="1">
    <location>
        <begin position="27"/>
        <end position="942"/>
    </location>
</feature>
<reference evidence="2 3" key="1">
    <citation type="submission" date="2018-01" db="EMBL/GenBank/DDBJ databases">
        <title>Whole genome sequencing of Histamine producing bacteria.</title>
        <authorList>
            <person name="Butler K."/>
        </authorList>
    </citation>
    <scope>NUCLEOTIDE SEQUENCE [LARGE SCALE GENOMIC DNA]</scope>
    <source>
        <strain evidence="2 3">DSM 24669</strain>
    </source>
</reference>
<comment type="caution">
    <text evidence="2">The sequence shown here is derived from an EMBL/GenBank/DDBJ whole genome shotgun (WGS) entry which is preliminary data.</text>
</comment>
<name>A0A0J8V6H3_9GAMM</name>
<dbReference type="PANTHER" id="PTHR36842:SF1">
    <property type="entry name" value="PROTEIN TOLB"/>
    <property type="match status" value="1"/>
</dbReference>
<dbReference type="Gene3D" id="2.40.160.50">
    <property type="entry name" value="membrane protein fhac: a member of the omp85/tpsb transporter family"/>
    <property type="match status" value="1"/>
</dbReference>
<dbReference type="Proteomes" id="UP000240481">
    <property type="component" value="Unassembled WGS sequence"/>
</dbReference>
<evidence type="ECO:0000313" key="3">
    <source>
        <dbReference type="Proteomes" id="UP000240481"/>
    </source>
</evidence>
<evidence type="ECO:0000313" key="2">
    <source>
        <dbReference type="EMBL" id="PSW25939.1"/>
    </source>
</evidence>
<dbReference type="Gene3D" id="2.120.10.30">
    <property type="entry name" value="TolB, C-terminal domain"/>
    <property type="match status" value="1"/>
</dbReference>
<dbReference type="RefSeq" id="WP_048900664.1">
    <property type="nucleotide sequence ID" value="NZ_AP024852.1"/>
</dbReference>
<dbReference type="PANTHER" id="PTHR36842">
    <property type="entry name" value="PROTEIN TOLB HOMOLOG"/>
    <property type="match status" value="1"/>
</dbReference>
<sequence length="942" mass="105762">MKKTLTPLALVGALVAPMVVVSNVAAEPVAWDKQDQTWLTQESEHFSVSFRNGHEQDASRVLDIAERIHTELLPFFKTAPSLKTQLVLVDDVDMSNGWATPVPYPQIRLYMSPPSEASSLSSNDEWMHTLLRHEYTHIMQMELGNGAVKGIRHVLGRHAFLFPHALTPTLLLEGLAVYLETNKALGYGRLQSNLFDMQMRMEVAEGKKSLKQVVSSARELPFNTHYLYGAYFYEYLATTYGEKAIEEYMQDYSRKVIPYFLISGSAKRAFGKDFMTLWQDFESYLDKKYSAQIASLETSAVTGQDIQTNVFQQITAPSELGLLVNRSNGEDRPELSTLKRQRGDAQWTPVVHTKGISALDTHPQAGIAASRAISYADGRLTNDIFIYQAGSWTRVTNHSRFQTVRWMPNGQQLVTSRKVGGLSELWLIDAKPDGQQEKLWQGEKEFVLGDYTVTADGTAVIASLKRPQQGWNLERFDLTTRTWHALTDTKAIERTPVMLPDGRVMFSADYDGVYNIYAMDVETGEVEQWTREVGGAFAPQWQPGLGLVYQAYGSNGYTLREIIQPSAIKTFTIASQQGRYDYPPAVVDSVEKSQPKPYSALSTLYPRSWLPVLSIDDQQSLVGATTSGTDALNRHSYLVSASWDFSNSLANYNLLYQYDTRWLLSASRSYEFEKANKEKDQYRITSEDNIAVQRANIVNAFEDQLSLNAGVTWNHEAVESEPTNSTLKPFNSTNEALVGLGLVFDNREGYLNVPGTGWGHYADLIVETNEAFKTDYQGQKYQAQWLGTWDLPSRMTLTARLGAGYADSGAKAFRLGGNKTAEEAVRFGRDTQALRGYDDNVQRGHRYFTQRLELESWLGRVEKNWDLYPVGLGDISGSVFVDSGAMWDSGQERQQLTGAGLQLTVEAKLGYNLTLPVSFGYARGLDKDLGQDKFYVQLKGNF</sequence>
<accession>A0A0J8V6H3</accession>
<protein>
    <submittedName>
        <fullName evidence="2">Uncharacterized protein</fullName>
    </submittedName>
</protein>
<dbReference type="InterPro" id="IPR011042">
    <property type="entry name" value="6-blade_b-propeller_TolB-like"/>
</dbReference>
<proteinExistence type="predicted"/>
<dbReference type="AlphaFoldDB" id="A0A0J8V6H3"/>